<dbReference type="OrthoDB" id="28230at2759"/>
<gene>
    <name evidence="1" type="ORF">TrRE_jg11052</name>
</gene>
<protein>
    <submittedName>
        <fullName evidence="1">Uncharacterized protein</fullName>
    </submittedName>
</protein>
<evidence type="ECO:0000313" key="1">
    <source>
        <dbReference type="EMBL" id="GMI31800.1"/>
    </source>
</evidence>
<evidence type="ECO:0000313" key="2">
    <source>
        <dbReference type="Proteomes" id="UP001165082"/>
    </source>
</evidence>
<sequence length="210" mass="23490">MGVNREGGNQHTFHLTGILRSDTFRSRLIVSLLRDQGIFCGASTYLQLLLKYGKVVADHILELQMGLTTLQCLEFHGLVLDGIAPNELLAITFLMNSPINGEFISSDDNIEKGGKVSRMIGGDSTVNFEASVKDKMLAVSRELMELAEEKEFVEAFNFTSTIRRDSTMYKLTATQFVFLFFDTMAGLFRLKVDDEAPGVSSEEEEGEYDY</sequence>
<keyword evidence="2" id="KW-1185">Reference proteome</keyword>
<proteinExistence type="predicted"/>
<dbReference type="AlphaFoldDB" id="A0A9W7L4K2"/>
<dbReference type="Proteomes" id="UP001165082">
    <property type="component" value="Unassembled WGS sequence"/>
</dbReference>
<reference evidence="1" key="1">
    <citation type="submission" date="2022-07" db="EMBL/GenBank/DDBJ databases">
        <title>Genome analysis of Parmales, a sister group of diatoms, reveals the evolutionary specialization of diatoms from phago-mixotrophs to photoautotrophs.</title>
        <authorList>
            <person name="Ban H."/>
            <person name="Sato S."/>
            <person name="Yoshikawa S."/>
            <person name="Kazumasa Y."/>
            <person name="Nakamura Y."/>
            <person name="Ichinomiya M."/>
            <person name="Saitoh K."/>
            <person name="Sato N."/>
            <person name="Blanc-Mathieu R."/>
            <person name="Endo H."/>
            <person name="Kuwata A."/>
            <person name="Ogata H."/>
        </authorList>
    </citation>
    <scope>NUCLEOTIDE SEQUENCE</scope>
</reference>
<dbReference type="EMBL" id="BRXZ01007680">
    <property type="protein sequence ID" value="GMI31800.1"/>
    <property type="molecule type" value="Genomic_DNA"/>
</dbReference>
<organism evidence="1 2">
    <name type="scientific">Triparma retinervis</name>
    <dbReference type="NCBI Taxonomy" id="2557542"/>
    <lineage>
        <taxon>Eukaryota</taxon>
        <taxon>Sar</taxon>
        <taxon>Stramenopiles</taxon>
        <taxon>Ochrophyta</taxon>
        <taxon>Bolidophyceae</taxon>
        <taxon>Parmales</taxon>
        <taxon>Triparmaceae</taxon>
        <taxon>Triparma</taxon>
    </lineage>
</organism>
<accession>A0A9W7L4K2</accession>
<comment type="caution">
    <text evidence="1">The sequence shown here is derived from an EMBL/GenBank/DDBJ whole genome shotgun (WGS) entry which is preliminary data.</text>
</comment>
<name>A0A9W7L4K2_9STRA</name>